<evidence type="ECO:0000256" key="3">
    <source>
        <dbReference type="ARBA" id="ARBA00022989"/>
    </source>
</evidence>
<proteinExistence type="predicted"/>
<feature type="transmembrane region" description="Helical" evidence="5">
    <location>
        <begin position="362"/>
        <end position="382"/>
    </location>
</feature>
<sequence length="397" mass="45016">MNYSGFTYKKSVIHRMNPSLKFLTTVFVVALIFIPFGFIYQALILAFCLTLFFLAKLPIKKLWRIIQSVLILGTILILINWITYKTPGAVFDFTDSYSFLYRPSFLNWTSQHVTISSDGKYFLQGSTYGGQVITTSPDLTNIKNVNWIGNGFFQITVPATANNKDAVVNTATKEILNAIQNQNVGWNVKTITSGLYRGANGESIYYAYFCLTKWYSFSSYAIILMLYVTIKIFLMILIVTILTSTTSSIQLTCALEDILNPLRYLRLPVTEWSMTIALVLRFIPSLLDESNTILKAQASRGLDFKNGSLKDKVFSLSSLVVPLFSIAFKKAGELSNAMEARGYNPRTSRTRYRDFDIAKIDWIIFLIPVFLLGVLLTLLFIADKKIFLAFGFWDIFA</sequence>
<dbReference type="EMBL" id="BA000026">
    <property type="protein sequence ID" value="BAC44761.1"/>
    <property type="molecule type" value="Genomic_DNA"/>
</dbReference>
<feature type="transmembrane region" description="Helical" evidence="5">
    <location>
        <begin position="65"/>
        <end position="84"/>
    </location>
</feature>
<evidence type="ECO:0000256" key="2">
    <source>
        <dbReference type="ARBA" id="ARBA00022692"/>
    </source>
</evidence>
<dbReference type="PANTHER" id="PTHR33514">
    <property type="entry name" value="PROTEIN ABCI12, CHLOROPLASTIC"/>
    <property type="match status" value="1"/>
</dbReference>
<evidence type="ECO:0000256" key="4">
    <source>
        <dbReference type="ARBA" id="ARBA00023136"/>
    </source>
</evidence>
<dbReference type="GO" id="GO:0005886">
    <property type="term" value="C:plasma membrane"/>
    <property type="evidence" value="ECO:0007669"/>
    <property type="project" value="UniProtKB-ARBA"/>
</dbReference>
<dbReference type="InterPro" id="IPR003339">
    <property type="entry name" value="ABC/ECF_trnsptr_transmembrane"/>
</dbReference>
<dbReference type="eggNOG" id="COG0619">
    <property type="taxonomic scope" value="Bacteria"/>
</dbReference>
<evidence type="ECO:0000256" key="5">
    <source>
        <dbReference type="SAM" id="Phobius"/>
    </source>
</evidence>
<feature type="transmembrane region" description="Helical" evidence="5">
    <location>
        <begin position="220"/>
        <end position="243"/>
    </location>
</feature>
<dbReference type="CDD" id="cd16914">
    <property type="entry name" value="EcfT"/>
    <property type="match status" value="1"/>
</dbReference>
<gene>
    <name evidence="6" type="ordered locus">MYPE9750</name>
</gene>
<keyword evidence="3 5" id="KW-1133">Transmembrane helix</keyword>
<keyword evidence="7" id="KW-1185">Reference proteome</keyword>
<keyword evidence="4 5" id="KW-0472">Membrane</keyword>
<dbReference type="HOGENOM" id="CLU_056469_2_2_14"/>
<dbReference type="STRING" id="272633.gene:10732095"/>
<dbReference type="InParanoid" id="Q8EUF3"/>
<evidence type="ECO:0000256" key="1">
    <source>
        <dbReference type="ARBA" id="ARBA00004141"/>
    </source>
</evidence>
<dbReference type="PANTHER" id="PTHR33514:SF13">
    <property type="entry name" value="PROTEIN ABCI12, CHLOROPLASTIC"/>
    <property type="match status" value="1"/>
</dbReference>
<dbReference type="Proteomes" id="UP000002522">
    <property type="component" value="Chromosome"/>
</dbReference>
<evidence type="ECO:0000313" key="6">
    <source>
        <dbReference type="EMBL" id="BAC44761.1"/>
    </source>
</evidence>
<name>Q8EUF3_MALP2</name>
<organism evidence="6 7">
    <name type="scientific">Malacoplasma penetrans (strain HF-2)</name>
    <name type="common">Mycoplasma penetrans</name>
    <dbReference type="NCBI Taxonomy" id="272633"/>
    <lineage>
        <taxon>Bacteria</taxon>
        <taxon>Bacillati</taxon>
        <taxon>Mycoplasmatota</taxon>
        <taxon>Mycoplasmoidales</taxon>
        <taxon>Mycoplasmoidaceae</taxon>
        <taxon>Malacoplasma</taxon>
    </lineage>
</organism>
<reference evidence="6 7" key="1">
    <citation type="journal article" date="2002" name="Nucleic Acids Res.">
        <title>The complete genomic sequence of Mycoplasma penetrans, an intracellular bacterial pathogen in humans.</title>
        <authorList>
            <person name="Sasaki Y."/>
            <person name="Ishikawa J."/>
            <person name="Yamashita A."/>
            <person name="Oshima K."/>
            <person name="Kenri T."/>
            <person name="Furuya K."/>
            <person name="Yoshino C."/>
            <person name="Horino A."/>
            <person name="Shiba T."/>
            <person name="Sasaki T."/>
            <person name="Hattori M."/>
        </authorList>
    </citation>
    <scope>NUCLEOTIDE SEQUENCE [LARGE SCALE GENOMIC DNA]</scope>
    <source>
        <strain evidence="6 7">HF-2</strain>
    </source>
</reference>
<dbReference type="AlphaFoldDB" id="Q8EUF3"/>
<accession>Q8EUF3</accession>
<dbReference type="Pfam" id="PF02361">
    <property type="entry name" value="CbiQ"/>
    <property type="match status" value="1"/>
</dbReference>
<keyword evidence="2 5" id="KW-0812">Transmembrane</keyword>
<protein>
    <submittedName>
        <fullName evidence="6">Cobalt transport membrane protein</fullName>
    </submittedName>
</protein>
<feature type="transmembrane region" description="Helical" evidence="5">
    <location>
        <begin position="20"/>
        <end position="53"/>
    </location>
</feature>
<dbReference type="RefSeq" id="WP_011077790.1">
    <property type="nucleotide sequence ID" value="NC_004432.1"/>
</dbReference>
<comment type="subcellular location">
    <subcellularLocation>
        <location evidence="1">Membrane</location>
        <topology evidence="1">Multi-pass membrane protein</topology>
    </subcellularLocation>
</comment>
<evidence type="ECO:0000313" key="7">
    <source>
        <dbReference type="Proteomes" id="UP000002522"/>
    </source>
</evidence>
<dbReference type="KEGG" id="mpe:MYPE9750"/>